<protein>
    <submittedName>
        <fullName evidence="2">Uncharacterized protein</fullName>
    </submittedName>
</protein>
<proteinExistence type="predicted"/>
<dbReference type="RefSeq" id="WP_243556929.1">
    <property type="nucleotide sequence ID" value="NZ_CP094528.1"/>
</dbReference>
<organism evidence="2 3">
    <name type="scientific">Agromyces larvae</name>
    <dbReference type="NCBI Taxonomy" id="2929802"/>
    <lineage>
        <taxon>Bacteria</taxon>
        <taxon>Bacillati</taxon>
        <taxon>Actinomycetota</taxon>
        <taxon>Actinomycetes</taxon>
        <taxon>Micrococcales</taxon>
        <taxon>Microbacteriaceae</taxon>
        <taxon>Agromyces</taxon>
    </lineage>
</organism>
<sequence>MTDTRSFIDAVHEASHRVPGVPAHADRPTGHQGEVRHGRAGLASMATGRRRPGRTWNHSSARPPRVLVAWQRRIAAFFGQQS</sequence>
<feature type="compositionally biased region" description="Basic and acidic residues" evidence="1">
    <location>
        <begin position="24"/>
        <end position="37"/>
    </location>
</feature>
<accession>A0ABY4C0D6</accession>
<keyword evidence="3" id="KW-1185">Reference proteome</keyword>
<feature type="region of interest" description="Disordered" evidence="1">
    <location>
        <begin position="1"/>
        <end position="60"/>
    </location>
</feature>
<dbReference type="Proteomes" id="UP000832097">
    <property type="component" value="Chromosome"/>
</dbReference>
<evidence type="ECO:0000256" key="1">
    <source>
        <dbReference type="SAM" id="MobiDB-lite"/>
    </source>
</evidence>
<evidence type="ECO:0000313" key="3">
    <source>
        <dbReference type="Proteomes" id="UP000832097"/>
    </source>
</evidence>
<dbReference type="EMBL" id="CP094528">
    <property type="protein sequence ID" value="UOE44824.1"/>
    <property type="molecule type" value="Genomic_DNA"/>
</dbReference>
<gene>
    <name evidence="2" type="ORF">MTO99_03295</name>
</gene>
<name>A0ABY4C0D6_9MICO</name>
<evidence type="ECO:0000313" key="2">
    <source>
        <dbReference type="EMBL" id="UOE44824.1"/>
    </source>
</evidence>
<reference evidence="2 3" key="1">
    <citation type="submission" date="2022-03" db="EMBL/GenBank/DDBJ databases">
        <title>Mucilaginibacter sp. isolated from the gut of Protaetia brevitarsis seulensis larvae.</title>
        <authorList>
            <person name="Won M."/>
            <person name="Kim S.-J."/>
            <person name="Kwon S.-W."/>
        </authorList>
    </citation>
    <scope>NUCLEOTIDE SEQUENCE [LARGE SCALE GENOMIC DNA]</scope>
    <source>
        <strain evidence="2 3">CFWR-12</strain>
    </source>
</reference>